<dbReference type="AlphaFoldDB" id="A0A8H7N7G2"/>
<comment type="caution">
    <text evidence="1">The sequence shown here is derived from an EMBL/GenBank/DDBJ whole genome shotgun (WGS) entry which is preliminary data.</text>
</comment>
<accession>A0A8H7N7G2</accession>
<dbReference type="EMBL" id="JADCTT010000006">
    <property type="protein sequence ID" value="KAF9750516.1"/>
    <property type="molecule type" value="Genomic_DNA"/>
</dbReference>
<reference evidence="1" key="1">
    <citation type="submission" date="2020-10" db="EMBL/GenBank/DDBJ databases">
        <title>High-Quality Genome Resource of Clonostachys rosea strain S41 by Oxford Nanopore Long-Read Sequencing.</title>
        <authorList>
            <person name="Wang H."/>
        </authorList>
    </citation>
    <scope>NUCLEOTIDE SEQUENCE</scope>
    <source>
        <strain evidence="1">S41</strain>
    </source>
</reference>
<name>A0A8H7N7G2_BIOOC</name>
<gene>
    <name evidence="1" type="ORF">IM811_014736</name>
</gene>
<proteinExistence type="predicted"/>
<organism evidence="1 2">
    <name type="scientific">Bionectria ochroleuca</name>
    <name type="common">Gliocladium roseum</name>
    <dbReference type="NCBI Taxonomy" id="29856"/>
    <lineage>
        <taxon>Eukaryota</taxon>
        <taxon>Fungi</taxon>
        <taxon>Dikarya</taxon>
        <taxon>Ascomycota</taxon>
        <taxon>Pezizomycotina</taxon>
        <taxon>Sordariomycetes</taxon>
        <taxon>Hypocreomycetidae</taxon>
        <taxon>Hypocreales</taxon>
        <taxon>Bionectriaceae</taxon>
        <taxon>Clonostachys</taxon>
    </lineage>
</organism>
<protein>
    <submittedName>
        <fullName evidence="1">Uncharacterized protein</fullName>
    </submittedName>
</protein>
<evidence type="ECO:0000313" key="1">
    <source>
        <dbReference type="EMBL" id="KAF9750516.1"/>
    </source>
</evidence>
<sequence>MHFKSRACGGAFWQHPNICSGRLRNINHGHSFGGWATAMRPPAALFAGVAHLVDFTDDLDRLGTKHFGLTSHDCSAWIMTRQAEPPDYSQWRAVVLLGFRKRDTR</sequence>
<dbReference type="Proteomes" id="UP000616885">
    <property type="component" value="Unassembled WGS sequence"/>
</dbReference>
<evidence type="ECO:0000313" key="2">
    <source>
        <dbReference type="Proteomes" id="UP000616885"/>
    </source>
</evidence>